<dbReference type="STRING" id="1142394.PSMK_08070"/>
<dbReference type="EMBL" id="AP012338">
    <property type="protein sequence ID" value="BAM02966.1"/>
    <property type="molecule type" value="Genomic_DNA"/>
</dbReference>
<dbReference type="KEGG" id="phm:PSMK_08070"/>
<keyword evidence="1" id="KW-1133">Transmembrane helix</keyword>
<keyword evidence="3" id="KW-1185">Reference proteome</keyword>
<dbReference type="Proteomes" id="UP000007881">
    <property type="component" value="Chromosome"/>
</dbReference>
<feature type="transmembrane region" description="Helical" evidence="1">
    <location>
        <begin position="21"/>
        <end position="43"/>
    </location>
</feature>
<evidence type="ECO:0000256" key="1">
    <source>
        <dbReference type="SAM" id="Phobius"/>
    </source>
</evidence>
<reference evidence="2 3" key="1">
    <citation type="submission" date="2012-02" db="EMBL/GenBank/DDBJ databases">
        <title>Complete genome sequence of Phycisphaera mikurensis NBRC 102666.</title>
        <authorList>
            <person name="Ankai A."/>
            <person name="Hosoyama A."/>
            <person name="Terui Y."/>
            <person name="Sekine M."/>
            <person name="Fukai R."/>
            <person name="Kato Y."/>
            <person name="Nakamura S."/>
            <person name="Yamada-Narita S."/>
            <person name="Kawakoshi A."/>
            <person name="Fukunaga Y."/>
            <person name="Yamazaki S."/>
            <person name="Fujita N."/>
        </authorList>
    </citation>
    <scope>NUCLEOTIDE SEQUENCE [LARGE SCALE GENOMIC DNA]</scope>
    <source>
        <strain evidence="3">NBRC 102666 / KCTC 22515 / FYK2301M01</strain>
    </source>
</reference>
<dbReference type="eggNOG" id="ENOG502ZRJH">
    <property type="taxonomic scope" value="Bacteria"/>
</dbReference>
<keyword evidence="1" id="KW-0812">Transmembrane</keyword>
<keyword evidence="1" id="KW-0472">Membrane</keyword>
<sequence>MATAPPPRADRWRRRLAGLPAVLLGIVVLLGGLLLGFALLFAVNATSGRNDGHAHFGAAGMLMAYMDDHGGAWPRGWDDLEPYFRDGRGRSRSRVQGWSYEKFQSRVWIDFEADPEALRAASRAAGPGARAPFDVVRSRRFWQAPWVAVVGGGADQNLHDRFAPPPPLEALP</sequence>
<gene>
    <name evidence="2" type="ordered locus">PSMK_08070</name>
</gene>
<protein>
    <submittedName>
        <fullName evidence="2">Uncharacterized protein</fullName>
    </submittedName>
</protein>
<dbReference type="RefSeq" id="WP_014436186.1">
    <property type="nucleotide sequence ID" value="NC_017080.1"/>
</dbReference>
<proteinExistence type="predicted"/>
<dbReference type="OrthoDB" id="273475at2"/>
<organism evidence="2 3">
    <name type="scientific">Phycisphaera mikurensis (strain NBRC 102666 / KCTC 22515 / FYK2301M01)</name>
    <dbReference type="NCBI Taxonomy" id="1142394"/>
    <lineage>
        <taxon>Bacteria</taxon>
        <taxon>Pseudomonadati</taxon>
        <taxon>Planctomycetota</taxon>
        <taxon>Phycisphaerae</taxon>
        <taxon>Phycisphaerales</taxon>
        <taxon>Phycisphaeraceae</taxon>
        <taxon>Phycisphaera</taxon>
    </lineage>
</organism>
<name>I0ICH8_PHYMF</name>
<evidence type="ECO:0000313" key="2">
    <source>
        <dbReference type="EMBL" id="BAM02966.1"/>
    </source>
</evidence>
<dbReference type="HOGENOM" id="CLU_1553840_0_0_0"/>
<evidence type="ECO:0000313" key="3">
    <source>
        <dbReference type="Proteomes" id="UP000007881"/>
    </source>
</evidence>
<accession>I0ICH8</accession>
<dbReference type="AlphaFoldDB" id="I0ICH8"/>